<name>A0A1U7MZ31_9CYAN</name>
<evidence type="ECO:0000313" key="1">
    <source>
        <dbReference type="EMBL" id="OLT58975.1"/>
    </source>
</evidence>
<proteinExistence type="predicted"/>
<dbReference type="AlphaFoldDB" id="A0A1U7MZ31"/>
<dbReference type="Proteomes" id="UP000186657">
    <property type="component" value="Unassembled WGS sequence"/>
</dbReference>
<gene>
    <name evidence="1" type="ORF">BJP37_07890</name>
</gene>
<organism evidence="1 2">
    <name type="scientific">Moorena bouillonii PNG</name>
    <dbReference type="NCBI Taxonomy" id="568701"/>
    <lineage>
        <taxon>Bacteria</taxon>
        <taxon>Bacillati</taxon>
        <taxon>Cyanobacteriota</taxon>
        <taxon>Cyanophyceae</taxon>
        <taxon>Coleofasciculales</taxon>
        <taxon>Coleofasciculaceae</taxon>
        <taxon>Moorena</taxon>
    </lineage>
</organism>
<comment type="caution">
    <text evidence="1">The sequence shown here is derived from an EMBL/GenBank/DDBJ whole genome shotgun (WGS) entry which is preliminary data.</text>
</comment>
<accession>A0A1U7MZ31</accession>
<protein>
    <submittedName>
        <fullName evidence="1">Uncharacterized protein</fullName>
    </submittedName>
</protein>
<dbReference type="EMBL" id="MKZS01000001">
    <property type="protein sequence ID" value="OLT58975.1"/>
    <property type="molecule type" value="Genomic_DNA"/>
</dbReference>
<keyword evidence="2" id="KW-1185">Reference proteome</keyword>
<sequence length="112" mass="12718">MPKRISEKFFDTEFCPPSPPTLGGTRVHLLLKVPQNWGTNGGLDVANETSQTTSKSCSCENLSLAGLLQKDTKGLRKQKKIVFFNKILLDWIAKLKKYCYTFRKSLIYKTCN</sequence>
<reference evidence="1 2" key="1">
    <citation type="submission" date="2016-10" db="EMBL/GenBank/DDBJ databases">
        <title>Comparative genomics uncovers the prolific and rare metabolic potential of the cyanobacterial genus Moorea.</title>
        <authorList>
            <person name="Leao T."/>
            <person name="Castelao G."/>
            <person name="Korobeynikov A."/>
            <person name="Monroe E.A."/>
            <person name="Podell S."/>
            <person name="Glukhov E."/>
            <person name="Allen E."/>
            <person name="Gerwick W.H."/>
            <person name="Gerwick L."/>
        </authorList>
    </citation>
    <scope>NUCLEOTIDE SEQUENCE [LARGE SCALE GENOMIC DNA]</scope>
    <source>
        <strain evidence="1 2">PNG5-198</strain>
    </source>
</reference>
<evidence type="ECO:0000313" key="2">
    <source>
        <dbReference type="Proteomes" id="UP000186657"/>
    </source>
</evidence>